<keyword evidence="5" id="KW-1185">Reference proteome</keyword>
<sequence length="547" mass="59826">MSAAAKRPDVTGAKRPNVTGAKRPNVLVFIADQLRADHLGFAGNTVVRTPNLDRLAAGSMVFTEATVTNPTCMPNRASLLTGRWPSAHGTRCNGITMDPDAGNMVRALSCGGYLTTAVGKLHHQNMGWDFEPVQRAEIQATDPLLLDPQAADARLRLRPAGWDKWEDSQAHNERFIPLPADYYGYRHVDLVIGHGDRPGGHYLHWARERGLDPLAVGGAANAPRRLDSWDQVYQSAIPTELHPSSYVGERAVEHLAEFAGAEDPFFMFVSFPDPHHPFSPPEGYADLYSPDEVQLPVGFWQDHAKSPPHIRHMLEHRGEPNEDPTMTFAADETQFRQALAAQYGLITLMDEQIGRVLAALEENGLAEDTIVIFTSDHGDLFGDHGLMLKHFSHYRAVTNVPLTVKVPGKPAGTSDALVSTADLAPTLLELTGTRFYRGIQGVSLVPLLKGEADSVRDALIIEEDQPFGLPGLPGPVRTRSVLTKEGRLTRYFGTDITELYDHVLDREELNNVAGEPKFKELQDSLTVAMLEGMAALADEGIAPTAAA</sequence>
<accession>A0A7X6K454</accession>
<dbReference type="InterPro" id="IPR017850">
    <property type="entry name" value="Alkaline_phosphatase_core_sf"/>
</dbReference>
<dbReference type="PANTHER" id="PTHR45953:SF1">
    <property type="entry name" value="IDURONATE 2-SULFATASE"/>
    <property type="match status" value="1"/>
</dbReference>
<dbReference type="InterPro" id="IPR000917">
    <property type="entry name" value="Sulfatase_N"/>
</dbReference>
<evidence type="ECO:0000256" key="2">
    <source>
        <dbReference type="ARBA" id="ARBA00022801"/>
    </source>
</evidence>
<evidence type="ECO:0000259" key="3">
    <source>
        <dbReference type="Pfam" id="PF00884"/>
    </source>
</evidence>
<keyword evidence="1" id="KW-0479">Metal-binding</keyword>
<evidence type="ECO:0000313" key="4">
    <source>
        <dbReference type="EMBL" id="NKX54250.1"/>
    </source>
</evidence>
<dbReference type="GO" id="GO:0016740">
    <property type="term" value="F:transferase activity"/>
    <property type="evidence" value="ECO:0007669"/>
    <property type="project" value="UniProtKB-KW"/>
</dbReference>
<protein>
    <submittedName>
        <fullName evidence="4">Sulfatase-like hydrolase/transferase</fullName>
    </submittedName>
</protein>
<dbReference type="RefSeq" id="WP_168485591.1">
    <property type="nucleotide sequence ID" value="NZ_JAAZSQ010000004.1"/>
</dbReference>
<evidence type="ECO:0000256" key="1">
    <source>
        <dbReference type="ARBA" id="ARBA00022723"/>
    </source>
</evidence>
<dbReference type="GO" id="GO:0008484">
    <property type="term" value="F:sulfuric ester hydrolase activity"/>
    <property type="evidence" value="ECO:0007669"/>
    <property type="project" value="TreeGrafter"/>
</dbReference>
<organism evidence="4 5">
    <name type="scientific">Arthrobacter mobilis</name>
    <dbReference type="NCBI Taxonomy" id="2724944"/>
    <lineage>
        <taxon>Bacteria</taxon>
        <taxon>Bacillati</taxon>
        <taxon>Actinomycetota</taxon>
        <taxon>Actinomycetes</taxon>
        <taxon>Micrococcales</taxon>
        <taxon>Micrococcaceae</taxon>
        <taxon>Arthrobacter</taxon>
    </lineage>
</organism>
<reference evidence="4 5" key="1">
    <citation type="submission" date="2020-04" db="EMBL/GenBank/DDBJ databases">
        <title>Arthrobacter sp. nov.</title>
        <authorList>
            <person name="Liu S."/>
        </authorList>
    </citation>
    <scope>NUCLEOTIDE SEQUENCE [LARGE SCALE GENOMIC DNA]</scope>
    <source>
        <strain evidence="4 5">E918</strain>
    </source>
</reference>
<feature type="domain" description="Sulfatase N-terminal" evidence="3">
    <location>
        <begin position="249"/>
        <end position="432"/>
    </location>
</feature>
<dbReference type="GO" id="GO:0046872">
    <property type="term" value="F:metal ion binding"/>
    <property type="evidence" value="ECO:0007669"/>
    <property type="project" value="UniProtKB-KW"/>
</dbReference>
<keyword evidence="2 4" id="KW-0378">Hydrolase</keyword>
<feature type="domain" description="Sulfatase N-terminal" evidence="3">
    <location>
        <begin position="24"/>
        <end position="125"/>
    </location>
</feature>
<dbReference type="GO" id="GO:0005737">
    <property type="term" value="C:cytoplasm"/>
    <property type="evidence" value="ECO:0007669"/>
    <property type="project" value="TreeGrafter"/>
</dbReference>
<dbReference type="Pfam" id="PF00884">
    <property type="entry name" value="Sulfatase"/>
    <property type="match status" value="2"/>
</dbReference>
<dbReference type="Proteomes" id="UP000544090">
    <property type="component" value="Unassembled WGS sequence"/>
</dbReference>
<dbReference type="SUPFAM" id="SSF53649">
    <property type="entry name" value="Alkaline phosphatase-like"/>
    <property type="match status" value="1"/>
</dbReference>
<dbReference type="AlphaFoldDB" id="A0A7X6K454"/>
<dbReference type="Gene3D" id="3.40.720.10">
    <property type="entry name" value="Alkaline Phosphatase, subunit A"/>
    <property type="match status" value="1"/>
</dbReference>
<gene>
    <name evidence="4" type="ORF">HGG74_06770</name>
</gene>
<comment type="caution">
    <text evidence="4">The sequence shown here is derived from an EMBL/GenBank/DDBJ whole genome shotgun (WGS) entry which is preliminary data.</text>
</comment>
<proteinExistence type="predicted"/>
<keyword evidence="4" id="KW-0808">Transferase</keyword>
<name>A0A7X6K454_9MICC</name>
<dbReference type="EMBL" id="JAAZSQ010000004">
    <property type="protein sequence ID" value="NKX54250.1"/>
    <property type="molecule type" value="Genomic_DNA"/>
</dbReference>
<dbReference type="PANTHER" id="PTHR45953">
    <property type="entry name" value="IDURONATE 2-SULFATASE"/>
    <property type="match status" value="1"/>
</dbReference>
<evidence type="ECO:0000313" key="5">
    <source>
        <dbReference type="Proteomes" id="UP000544090"/>
    </source>
</evidence>